<dbReference type="SUPFAM" id="SSF52540">
    <property type="entry name" value="P-loop containing nucleoside triphosphate hydrolases"/>
    <property type="match status" value="1"/>
</dbReference>
<evidence type="ECO:0000256" key="13">
    <source>
        <dbReference type="SAM" id="MobiDB-lite"/>
    </source>
</evidence>
<dbReference type="FunFam" id="3.40.50.300:FF:000608">
    <property type="entry name" value="Mov10 RISC complex RNA helicase"/>
    <property type="match status" value="1"/>
</dbReference>
<reference evidence="16" key="1">
    <citation type="journal article" date="2014" name="Proc. Natl. Acad. Sci. U.S.A.">
        <title>Extensive sampling of basidiomycete genomes demonstrates inadequacy of the white-rot/brown-rot paradigm for wood decay fungi.</title>
        <authorList>
            <person name="Riley R."/>
            <person name="Salamov A.A."/>
            <person name="Brown D.W."/>
            <person name="Nagy L.G."/>
            <person name="Floudas D."/>
            <person name="Held B.W."/>
            <person name="Levasseur A."/>
            <person name="Lombard V."/>
            <person name="Morin E."/>
            <person name="Otillar R."/>
            <person name="Lindquist E.A."/>
            <person name="Sun H."/>
            <person name="LaButti K.M."/>
            <person name="Schmutz J."/>
            <person name="Jabbour D."/>
            <person name="Luo H."/>
            <person name="Baker S.E."/>
            <person name="Pisabarro A.G."/>
            <person name="Walton J.D."/>
            <person name="Blanchette R.A."/>
            <person name="Henrissat B."/>
            <person name="Martin F."/>
            <person name="Cullen D."/>
            <person name="Hibbett D.S."/>
            <person name="Grigoriev I.V."/>
        </authorList>
    </citation>
    <scope>NUCLEOTIDE SEQUENCE [LARGE SCALE GENOMIC DNA]</scope>
    <source>
        <strain evidence="16">FD-172 SS1</strain>
    </source>
</reference>
<evidence type="ECO:0000256" key="2">
    <source>
        <dbReference type="ARBA" id="ARBA00005601"/>
    </source>
</evidence>
<dbReference type="Gene3D" id="3.40.50.300">
    <property type="entry name" value="P-loop containing nucleotide triphosphate hydrolases"/>
    <property type="match status" value="2"/>
</dbReference>
<dbReference type="STRING" id="930990.A0A067LUB0"/>
<dbReference type="GO" id="GO:0005524">
    <property type="term" value="F:ATP binding"/>
    <property type="evidence" value="ECO:0007669"/>
    <property type="project" value="UniProtKB-KW"/>
</dbReference>
<dbReference type="Pfam" id="PF13087">
    <property type="entry name" value="AAA_12"/>
    <property type="match status" value="1"/>
</dbReference>
<dbReference type="PANTHER" id="PTHR45418">
    <property type="entry name" value="CANCER/TESTIS ANTIGEN 55"/>
    <property type="match status" value="1"/>
</dbReference>
<evidence type="ECO:0000256" key="12">
    <source>
        <dbReference type="ARBA" id="ARBA00048432"/>
    </source>
</evidence>
<comment type="catalytic activity">
    <reaction evidence="12">
        <text>ATP + H2O = ADP + phosphate + H(+)</text>
        <dbReference type="Rhea" id="RHEA:13065"/>
        <dbReference type="ChEBI" id="CHEBI:15377"/>
        <dbReference type="ChEBI" id="CHEBI:15378"/>
        <dbReference type="ChEBI" id="CHEBI:30616"/>
        <dbReference type="ChEBI" id="CHEBI:43474"/>
        <dbReference type="ChEBI" id="CHEBI:456216"/>
        <dbReference type="EC" id="3.6.4.12"/>
    </reaction>
    <physiologicalReaction direction="left-to-right" evidence="12">
        <dbReference type="Rhea" id="RHEA:13066"/>
    </physiologicalReaction>
</comment>
<evidence type="ECO:0000256" key="3">
    <source>
        <dbReference type="ARBA" id="ARBA00012552"/>
    </source>
</evidence>
<dbReference type="GO" id="GO:0036464">
    <property type="term" value="C:cytoplasmic ribonucleoprotein granule"/>
    <property type="evidence" value="ECO:0007669"/>
    <property type="project" value="UniProtKB-SubCell"/>
</dbReference>
<keyword evidence="9" id="KW-0694">RNA-binding</keyword>
<evidence type="ECO:0000256" key="9">
    <source>
        <dbReference type="ARBA" id="ARBA00022884"/>
    </source>
</evidence>
<evidence type="ECO:0000256" key="7">
    <source>
        <dbReference type="ARBA" id="ARBA00022806"/>
    </source>
</evidence>
<evidence type="ECO:0000256" key="5">
    <source>
        <dbReference type="ARBA" id="ARBA00022741"/>
    </source>
</evidence>
<proteinExistence type="inferred from homology"/>
<organism evidence="15 16">
    <name type="scientific">Botryobasidium botryosum (strain FD-172 SS1)</name>
    <dbReference type="NCBI Taxonomy" id="930990"/>
    <lineage>
        <taxon>Eukaryota</taxon>
        <taxon>Fungi</taxon>
        <taxon>Dikarya</taxon>
        <taxon>Basidiomycota</taxon>
        <taxon>Agaricomycotina</taxon>
        <taxon>Agaricomycetes</taxon>
        <taxon>Cantharellales</taxon>
        <taxon>Botryobasidiaceae</taxon>
        <taxon>Botryobasidium</taxon>
    </lineage>
</organism>
<keyword evidence="8" id="KW-0067">ATP-binding</keyword>
<evidence type="ECO:0000256" key="11">
    <source>
        <dbReference type="ARBA" id="ARBA00047984"/>
    </source>
</evidence>
<dbReference type="Proteomes" id="UP000027195">
    <property type="component" value="Unassembled WGS sequence"/>
</dbReference>
<keyword evidence="4" id="KW-0963">Cytoplasm</keyword>
<keyword evidence="6" id="KW-0378">Hydrolase</keyword>
<dbReference type="InterPro" id="IPR047187">
    <property type="entry name" value="SF1_C_Upf1"/>
</dbReference>
<dbReference type="EC" id="3.6.4.13" evidence="3"/>
<keyword evidence="7" id="KW-0347">Helicase</keyword>
<feature type="region of interest" description="Disordered" evidence="13">
    <location>
        <begin position="565"/>
        <end position="589"/>
    </location>
</feature>
<dbReference type="HOGENOM" id="CLU_001666_6_4_1"/>
<keyword evidence="16" id="KW-1185">Reference proteome</keyword>
<dbReference type="CDD" id="cd18038">
    <property type="entry name" value="DEXXQc_Helz-like"/>
    <property type="match status" value="1"/>
</dbReference>
<dbReference type="InterPro" id="IPR041677">
    <property type="entry name" value="DNA2/NAM7_AAA_11"/>
</dbReference>
<gene>
    <name evidence="15" type="ORF">BOTBODRAFT_121128</name>
</gene>
<evidence type="ECO:0000256" key="10">
    <source>
        <dbReference type="ARBA" id="ARBA00023158"/>
    </source>
</evidence>
<dbReference type="GO" id="GO:0003723">
    <property type="term" value="F:RNA binding"/>
    <property type="evidence" value="ECO:0007669"/>
    <property type="project" value="UniProtKB-KW"/>
</dbReference>
<name>A0A067LUB0_BOTB1</name>
<dbReference type="InterPro" id="IPR014001">
    <property type="entry name" value="Helicase_ATP-bd"/>
</dbReference>
<evidence type="ECO:0000256" key="6">
    <source>
        <dbReference type="ARBA" id="ARBA00022801"/>
    </source>
</evidence>
<dbReference type="InterPro" id="IPR027417">
    <property type="entry name" value="P-loop_NTPase"/>
</dbReference>
<comment type="similarity">
    <text evidence="2">Belongs to the DNA2/NAM7 helicase family. SDE3 subfamily.</text>
</comment>
<dbReference type="Pfam" id="PF13086">
    <property type="entry name" value="AAA_11"/>
    <property type="match status" value="2"/>
</dbReference>
<evidence type="ECO:0000313" key="16">
    <source>
        <dbReference type="Proteomes" id="UP000027195"/>
    </source>
</evidence>
<dbReference type="GO" id="GO:0031047">
    <property type="term" value="P:regulatory ncRNA-mediated gene silencing"/>
    <property type="evidence" value="ECO:0007669"/>
    <property type="project" value="UniProtKB-KW"/>
</dbReference>
<evidence type="ECO:0000256" key="8">
    <source>
        <dbReference type="ARBA" id="ARBA00022840"/>
    </source>
</evidence>
<dbReference type="GO" id="GO:0016787">
    <property type="term" value="F:hydrolase activity"/>
    <property type="evidence" value="ECO:0007669"/>
    <property type="project" value="UniProtKB-KW"/>
</dbReference>
<feature type="domain" description="Helicase ATP-binding" evidence="14">
    <location>
        <begin position="114"/>
        <end position="297"/>
    </location>
</feature>
<dbReference type="CDD" id="cd18808">
    <property type="entry name" value="SF1_C_Upf1"/>
    <property type="match status" value="1"/>
</dbReference>
<keyword evidence="5" id="KW-0547">Nucleotide-binding</keyword>
<comment type="subcellular location">
    <subcellularLocation>
        <location evidence="1">Cytoplasm</location>
        <location evidence="1">Cytoplasmic ribonucleoprotein granule</location>
    </subcellularLocation>
</comment>
<dbReference type="InterPro" id="IPR026122">
    <property type="entry name" value="MOV-10/SDE3_DEXXQ/H-box"/>
</dbReference>
<protein>
    <recommendedName>
        <fullName evidence="3">RNA helicase</fullName>
        <ecNumber evidence="3">3.6.4.13</ecNumber>
    </recommendedName>
</protein>
<dbReference type="AlphaFoldDB" id="A0A067LUB0"/>
<evidence type="ECO:0000259" key="14">
    <source>
        <dbReference type="PROSITE" id="PS51192"/>
    </source>
</evidence>
<dbReference type="PROSITE" id="PS51192">
    <property type="entry name" value="HELICASE_ATP_BIND_1"/>
    <property type="match status" value="1"/>
</dbReference>
<sequence>MKGDIIKVINPQGEAYEGRVGMIQDLHAGLSFHPSFRNVPGRLYNVEFLLNRNPLQRMHRALHQNFPMTRILFPAVEDIADASVAPVEAFQNAPLYNPLVAQNLPQLQAVASIVTQPAGSTPFVVFGPPGTGKTVTIVEAILQILKRTPAARILACAPSNSAADLIAKRLIAFGQLKPNELFRLIAPSCSLDIPTILKRYTFIHEGVFAVPRGNDPLGAYRVIVSTCVSADVPFGIGMELGHFSHIFIDEAGQALEPEVMIPIKTIADHRTNIILSGDPKQLGPVIHSPVGRILGLGVSYLDRLMAQDMYSSTVGHGLTTVKLVKNFRSHSAILNFSNEQFYEGELQVRGDPDIINSLIDWEGLVTPKFPVIFHGIAGQDLREGISPSYFNPDEASLVKEYVSALRSNASLGLDDSHIGVIAPYSAQCAKIRLLLKTQYPEINIGSAEQFQGQERRVIIISTVRSSREEVEFDLRHTLGFVANQRRFNVAVTRAQALLIVIGDPSVLSLDSMWREFMRYVSDNGGWRGVTMDGPQEEVYETNEAYVQSRRARAESQIQELVERVSGGGDVADDDGGGEVAADSPWRVME</sequence>
<keyword evidence="10" id="KW-0943">RNA-mediated gene silencing</keyword>
<dbReference type="GO" id="GO:0032574">
    <property type="term" value="F:5'-3' RNA helicase activity"/>
    <property type="evidence" value="ECO:0007669"/>
    <property type="project" value="InterPro"/>
</dbReference>
<evidence type="ECO:0000313" key="15">
    <source>
        <dbReference type="EMBL" id="KDQ06709.1"/>
    </source>
</evidence>
<evidence type="ECO:0000256" key="4">
    <source>
        <dbReference type="ARBA" id="ARBA00022490"/>
    </source>
</evidence>
<accession>A0A067LUB0</accession>
<dbReference type="GO" id="GO:0003678">
    <property type="term" value="F:DNA helicase activity"/>
    <property type="evidence" value="ECO:0007669"/>
    <property type="project" value="UniProtKB-EC"/>
</dbReference>
<evidence type="ECO:0000256" key="1">
    <source>
        <dbReference type="ARBA" id="ARBA00004331"/>
    </source>
</evidence>
<dbReference type="InterPro" id="IPR041679">
    <property type="entry name" value="DNA2/NAM7-like_C"/>
</dbReference>
<dbReference type="InParanoid" id="A0A067LUB0"/>
<dbReference type="PANTHER" id="PTHR45418:SF1">
    <property type="entry name" value="CANCER_TESTIS ANTIGEN 55"/>
    <property type="match status" value="1"/>
</dbReference>
<dbReference type="EMBL" id="KL198126">
    <property type="protein sequence ID" value="KDQ06709.1"/>
    <property type="molecule type" value="Genomic_DNA"/>
</dbReference>
<dbReference type="OrthoDB" id="6513042at2759"/>
<comment type="catalytic activity">
    <reaction evidence="11">
        <text>ATP + H2O = ADP + phosphate + H(+)</text>
        <dbReference type="Rhea" id="RHEA:13065"/>
        <dbReference type="ChEBI" id="CHEBI:15377"/>
        <dbReference type="ChEBI" id="CHEBI:15378"/>
        <dbReference type="ChEBI" id="CHEBI:30616"/>
        <dbReference type="ChEBI" id="CHEBI:43474"/>
        <dbReference type="ChEBI" id="CHEBI:456216"/>
        <dbReference type="EC" id="3.6.4.13"/>
    </reaction>
</comment>